<sequence>MFGEAQNSGCLSYVSCFPLRAESDCVRSDGRSPQRTPDPVLRYQSGLAETLWPVARKRLACRQARDGPARFGGARGCVARRSRESSNRFRANGSAVGPTESAPDSPACGFGLAQLLCDLGYPGPDPAFARKAAAIPEFRGPSLAG</sequence>
<dbReference type="WBParaSite" id="PSU_v2.g15664.t1">
    <property type="protein sequence ID" value="PSU_v2.g15664.t1"/>
    <property type="gene ID" value="PSU_v2.g15664"/>
</dbReference>
<proteinExistence type="predicted"/>
<evidence type="ECO:0000313" key="3">
    <source>
        <dbReference type="WBParaSite" id="PSU_v2.g15664.t1"/>
    </source>
</evidence>
<evidence type="ECO:0000256" key="1">
    <source>
        <dbReference type="SAM" id="MobiDB-lite"/>
    </source>
</evidence>
<name>A0A914YE21_9BILA</name>
<protein>
    <submittedName>
        <fullName evidence="3">Uncharacterized protein</fullName>
    </submittedName>
</protein>
<reference evidence="3" key="1">
    <citation type="submission" date="2022-11" db="UniProtKB">
        <authorList>
            <consortium name="WormBaseParasite"/>
        </authorList>
    </citation>
    <scope>IDENTIFICATION</scope>
</reference>
<feature type="region of interest" description="Disordered" evidence="1">
    <location>
        <begin position="74"/>
        <end position="105"/>
    </location>
</feature>
<dbReference type="Proteomes" id="UP000887577">
    <property type="component" value="Unplaced"/>
</dbReference>
<keyword evidence="2" id="KW-1185">Reference proteome</keyword>
<dbReference type="AlphaFoldDB" id="A0A914YE21"/>
<accession>A0A914YE21</accession>
<organism evidence="2 3">
    <name type="scientific">Panagrolaimus superbus</name>
    <dbReference type="NCBI Taxonomy" id="310955"/>
    <lineage>
        <taxon>Eukaryota</taxon>
        <taxon>Metazoa</taxon>
        <taxon>Ecdysozoa</taxon>
        <taxon>Nematoda</taxon>
        <taxon>Chromadorea</taxon>
        <taxon>Rhabditida</taxon>
        <taxon>Tylenchina</taxon>
        <taxon>Panagrolaimomorpha</taxon>
        <taxon>Panagrolaimoidea</taxon>
        <taxon>Panagrolaimidae</taxon>
        <taxon>Panagrolaimus</taxon>
    </lineage>
</organism>
<evidence type="ECO:0000313" key="2">
    <source>
        <dbReference type="Proteomes" id="UP000887577"/>
    </source>
</evidence>